<dbReference type="EMBL" id="NKYE01000020">
    <property type="protein sequence ID" value="OZM70423.1"/>
    <property type="molecule type" value="Genomic_DNA"/>
</dbReference>
<reference evidence="1 2" key="1">
    <citation type="submission" date="2017-07" db="EMBL/GenBank/DDBJ databases">
        <title>Amycolatopsis antarcticus sp. nov., isolated from the surface of an Antarcticus brown macroalga.</title>
        <authorList>
            <person name="Wang J."/>
            <person name="Leiva S."/>
            <person name="Huang J."/>
            <person name="Huang Y."/>
        </authorList>
    </citation>
    <scope>NUCLEOTIDE SEQUENCE [LARGE SCALE GENOMIC DNA]</scope>
    <source>
        <strain evidence="1 2">AU-G6</strain>
    </source>
</reference>
<comment type="caution">
    <text evidence="1">The sequence shown here is derived from an EMBL/GenBank/DDBJ whole genome shotgun (WGS) entry which is preliminary data.</text>
</comment>
<evidence type="ECO:0000313" key="2">
    <source>
        <dbReference type="Proteomes" id="UP000242444"/>
    </source>
</evidence>
<dbReference type="Proteomes" id="UP000242444">
    <property type="component" value="Unassembled WGS sequence"/>
</dbReference>
<proteinExistence type="predicted"/>
<accession>A0A263CWB5</accession>
<name>A0A263CWB5_9PSEU</name>
<protein>
    <recommendedName>
        <fullName evidence="3">ESX-1 secretion-associated protein</fullName>
    </recommendedName>
</protein>
<dbReference type="InParanoid" id="A0A263CWB5"/>
<keyword evidence="2" id="KW-1185">Reference proteome</keyword>
<dbReference type="AlphaFoldDB" id="A0A263CWB5"/>
<gene>
    <name evidence="1" type="ORF">CFN78_24985</name>
</gene>
<evidence type="ECO:0008006" key="3">
    <source>
        <dbReference type="Google" id="ProtNLM"/>
    </source>
</evidence>
<organism evidence="1 2">
    <name type="scientific">Amycolatopsis antarctica</name>
    <dbReference type="NCBI Taxonomy" id="1854586"/>
    <lineage>
        <taxon>Bacteria</taxon>
        <taxon>Bacillati</taxon>
        <taxon>Actinomycetota</taxon>
        <taxon>Actinomycetes</taxon>
        <taxon>Pseudonocardiales</taxon>
        <taxon>Pseudonocardiaceae</taxon>
        <taxon>Amycolatopsis</taxon>
    </lineage>
</organism>
<evidence type="ECO:0000313" key="1">
    <source>
        <dbReference type="EMBL" id="OZM70423.1"/>
    </source>
</evidence>
<sequence>MDPAGLEAVAGTLRDGADSFEGLTNSAPIAPDCGSSTNEVAQAMGKLVAAGATLSGLLDDTAGKVHSANGSYDTIENVVTKSMTGPQPK</sequence>